<keyword evidence="1" id="KW-0472">Membrane</keyword>
<proteinExistence type="predicted"/>
<dbReference type="EMBL" id="OY731408">
    <property type="protein sequence ID" value="CAJ1978425.1"/>
    <property type="molecule type" value="Genomic_DNA"/>
</dbReference>
<feature type="transmembrane region" description="Helical" evidence="1">
    <location>
        <begin position="31"/>
        <end position="50"/>
    </location>
</feature>
<protein>
    <submittedName>
        <fullName evidence="2">Uncharacterized protein</fullName>
    </submittedName>
</protein>
<accession>A0AA87BCQ8</accession>
<organism evidence="2 3">
    <name type="scientific">Sphenostylis stenocarpa</name>
    <dbReference type="NCBI Taxonomy" id="92480"/>
    <lineage>
        <taxon>Eukaryota</taxon>
        <taxon>Viridiplantae</taxon>
        <taxon>Streptophyta</taxon>
        <taxon>Embryophyta</taxon>
        <taxon>Tracheophyta</taxon>
        <taxon>Spermatophyta</taxon>
        <taxon>Magnoliopsida</taxon>
        <taxon>eudicotyledons</taxon>
        <taxon>Gunneridae</taxon>
        <taxon>Pentapetalae</taxon>
        <taxon>rosids</taxon>
        <taxon>fabids</taxon>
        <taxon>Fabales</taxon>
        <taxon>Fabaceae</taxon>
        <taxon>Papilionoideae</taxon>
        <taxon>50 kb inversion clade</taxon>
        <taxon>NPAAA clade</taxon>
        <taxon>indigoferoid/millettioid clade</taxon>
        <taxon>Phaseoleae</taxon>
        <taxon>Sphenostylis</taxon>
    </lineage>
</organism>
<keyword evidence="1" id="KW-1133">Transmembrane helix</keyword>
<evidence type="ECO:0000313" key="2">
    <source>
        <dbReference type="EMBL" id="CAJ1978425.1"/>
    </source>
</evidence>
<name>A0AA87BCQ8_9FABA</name>
<keyword evidence="3" id="KW-1185">Reference proteome</keyword>
<keyword evidence="1" id="KW-0812">Transmembrane</keyword>
<evidence type="ECO:0000256" key="1">
    <source>
        <dbReference type="SAM" id="Phobius"/>
    </source>
</evidence>
<dbReference type="AlphaFoldDB" id="A0AA87BCQ8"/>
<sequence length="156" mass="17310">MVLSFRPHTYRSCSSSFPPNKSRVIKSKHHPIIFVYLLMLGVKRCFVVAFTCSYQTQKNFFLNSGNGASASSQSQQSDSVESEAGDCGTLIRVPAMKTLAGTGTIDSKSLSDEECMKRLPNEQFYITRQKGTQRTFTGYVIKIPLGIKDTMLPSHA</sequence>
<evidence type="ECO:0000313" key="3">
    <source>
        <dbReference type="Proteomes" id="UP001189624"/>
    </source>
</evidence>
<dbReference type="Gramene" id="rna-AYBTSS11_LOCUS30619">
    <property type="protein sequence ID" value="CAJ1978425.1"/>
    <property type="gene ID" value="gene-AYBTSS11_LOCUS30619"/>
</dbReference>
<gene>
    <name evidence="2" type="ORF">AYBTSS11_LOCUS30619</name>
</gene>
<dbReference type="Proteomes" id="UP001189624">
    <property type="component" value="Chromosome 11"/>
</dbReference>
<reference evidence="2" key="1">
    <citation type="submission" date="2023-10" db="EMBL/GenBank/DDBJ databases">
        <authorList>
            <person name="Domelevo Entfellner J.-B."/>
        </authorList>
    </citation>
    <scope>NUCLEOTIDE SEQUENCE</scope>
</reference>